<dbReference type="AlphaFoldDB" id="A0AAE0T703"/>
<reference evidence="7" key="1">
    <citation type="journal article" date="2021" name="Genome Biol. Evol.">
        <title>A High-Quality Reference Genome for a Parasitic Bivalve with Doubly Uniparental Inheritance (Bivalvia: Unionida).</title>
        <authorList>
            <person name="Smith C.H."/>
        </authorList>
    </citation>
    <scope>NUCLEOTIDE SEQUENCE</scope>
    <source>
        <strain evidence="7">CHS0354</strain>
    </source>
</reference>
<dbReference type="InterPro" id="IPR003599">
    <property type="entry name" value="Ig_sub"/>
</dbReference>
<evidence type="ECO:0000256" key="5">
    <source>
        <dbReference type="SAM" id="SignalP"/>
    </source>
</evidence>
<dbReference type="InterPro" id="IPR013151">
    <property type="entry name" value="Immunoglobulin_dom"/>
</dbReference>
<keyword evidence="1 5" id="KW-0732">Signal</keyword>
<dbReference type="Pfam" id="PF00047">
    <property type="entry name" value="ig"/>
    <property type="match status" value="1"/>
</dbReference>
<dbReference type="InterPro" id="IPR013783">
    <property type="entry name" value="Ig-like_fold"/>
</dbReference>
<feature type="domain" description="Ig-like" evidence="6">
    <location>
        <begin position="39"/>
        <end position="134"/>
    </location>
</feature>
<reference evidence="7" key="3">
    <citation type="submission" date="2023-05" db="EMBL/GenBank/DDBJ databases">
        <authorList>
            <person name="Smith C.H."/>
        </authorList>
    </citation>
    <scope>NUCLEOTIDE SEQUENCE</scope>
    <source>
        <strain evidence="7">CHS0354</strain>
        <tissue evidence="7">Mantle</tissue>
    </source>
</reference>
<dbReference type="InterPro" id="IPR051170">
    <property type="entry name" value="Neural/epithelial_adhesion"/>
</dbReference>
<dbReference type="GO" id="GO:0043005">
    <property type="term" value="C:neuron projection"/>
    <property type="evidence" value="ECO:0007669"/>
    <property type="project" value="TreeGrafter"/>
</dbReference>
<protein>
    <recommendedName>
        <fullName evidence="6">Ig-like domain-containing protein</fullName>
    </recommendedName>
</protein>
<organism evidence="7 8">
    <name type="scientific">Potamilus streckersoni</name>
    <dbReference type="NCBI Taxonomy" id="2493646"/>
    <lineage>
        <taxon>Eukaryota</taxon>
        <taxon>Metazoa</taxon>
        <taxon>Spiralia</taxon>
        <taxon>Lophotrochozoa</taxon>
        <taxon>Mollusca</taxon>
        <taxon>Bivalvia</taxon>
        <taxon>Autobranchia</taxon>
        <taxon>Heteroconchia</taxon>
        <taxon>Palaeoheterodonta</taxon>
        <taxon>Unionida</taxon>
        <taxon>Unionoidea</taxon>
        <taxon>Unionidae</taxon>
        <taxon>Ambleminae</taxon>
        <taxon>Lampsilini</taxon>
        <taxon>Potamilus</taxon>
    </lineage>
</organism>
<evidence type="ECO:0000313" key="7">
    <source>
        <dbReference type="EMBL" id="KAK3604504.1"/>
    </source>
</evidence>
<feature type="signal peptide" evidence="5">
    <location>
        <begin position="1"/>
        <end position="33"/>
    </location>
</feature>
<accession>A0AAE0T703</accession>
<reference evidence="7" key="2">
    <citation type="journal article" date="2021" name="Genome Biol. Evol.">
        <title>Developing a high-quality reference genome for a parasitic bivalve with doubly uniparental inheritance (Bivalvia: Unionida).</title>
        <authorList>
            <person name="Smith C.H."/>
        </authorList>
    </citation>
    <scope>NUCLEOTIDE SEQUENCE</scope>
    <source>
        <strain evidence="7">CHS0354</strain>
        <tissue evidence="7">Mantle</tissue>
    </source>
</reference>
<evidence type="ECO:0000256" key="2">
    <source>
        <dbReference type="ARBA" id="ARBA00022737"/>
    </source>
</evidence>
<dbReference type="Pfam" id="PF07679">
    <property type="entry name" value="I-set"/>
    <property type="match status" value="1"/>
</dbReference>
<dbReference type="PROSITE" id="PS50835">
    <property type="entry name" value="IG_LIKE"/>
    <property type="match status" value="3"/>
</dbReference>
<dbReference type="SUPFAM" id="SSF48726">
    <property type="entry name" value="Immunoglobulin"/>
    <property type="match status" value="3"/>
</dbReference>
<dbReference type="InterPro" id="IPR007110">
    <property type="entry name" value="Ig-like_dom"/>
</dbReference>
<dbReference type="InterPro" id="IPR036179">
    <property type="entry name" value="Ig-like_dom_sf"/>
</dbReference>
<evidence type="ECO:0000256" key="1">
    <source>
        <dbReference type="ARBA" id="ARBA00022729"/>
    </source>
</evidence>
<dbReference type="InterPro" id="IPR003598">
    <property type="entry name" value="Ig_sub2"/>
</dbReference>
<evidence type="ECO:0000256" key="3">
    <source>
        <dbReference type="ARBA" id="ARBA00023157"/>
    </source>
</evidence>
<dbReference type="Pfam" id="PF13927">
    <property type="entry name" value="Ig_3"/>
    <property type="match status" value="1"/>
</dbReference>
<keyword evidence="3" id="KW-1015">Disulfide bond</keyword>
<dbReference type="SMART" id="SM00409">
    <property type="entry name" value="IG"/>
    <property type="match status" value="3"/>
</dbReference>
<dbReference type="SMART" id="SM00408">
    <property type="entry name" value="IGc2"/>
    <property type="match status" value="3"/>
</dbReference>
<dbReference type="InterPro" id="IPR013098">
    <property type="entry name" value="Ig_I-set"/>
</dbReference>
<dbReference type="PANTHER" id="PTHR12231:SF253">
    <property type="entry name" value="DPR-INTERACTING PROTEIN ETA, ISOFORM B-RELATED"/>
    <property type="match status" value="1"/>
</dbReference>
<proteinExistence type="predicted"/>
<dbReference type="Proteomes" id="UP001195483">
    <property type="component" value="Unassembled WGS sequence"/>
</dbReference>
<keyword evidence="2" id="KW-0677">Repeat</keyword>
<feature type="domain" description="Ig-like" evidence="6">
    <location>
        <begin position="143"/>
        <end position="222"/>
    </location>
</feature>
<feature type="chain" id="PRO_5042172551" description="Ig-like domain-containing protein" evidence="5">
    <location>
        <begin position="34"/>
        <end position="441"/>
    </location>
</feature>
<evidence type="ECO:0000313" key="8">
    <source>
        <dbReference type="Proteomes" id="UP001195483"/>
    </source>
</evidence>
<feature type="domain" description="Ig-like" evidence="6">
    <location>
        <begin position="227"/>
        <end position="317"/>
    </location>
</feature>
<gene>
    <name evidence="7" type="ORF">CHS0354_001186</name>
</gene>
<evidence type="ECO:0000256" key="4">
    <source>
        <dbReference type="ARBA" id="ARBA00023319"/>
    </source>
</evidence>
<sequence length="441" mass="49924">MLGTGKHFKMSFTVQVILLILSTLLASLPGLQCSRDSHPVMDITPLNVTVHAGTAIILPCIVNTISRGEKKHNVIWVNSRRQVITKGESRITTDRRFSVSRLYDHDWNLHVSNVRPEDAGLYMCQVNTEPIQIKRVHLHVQVPPVISKSDDIVTPEGNNPVLFCNASGEPKPSVMWFKGGEQIISDGEMLRFVNITREQRGKYRCLAFNRVEPNAEEYINVEVQYRPEVRLLNHRIRQYQGKSVFLDCIVKAEPHGTVRWTKNDLPLPDEKWKYGTTMFDGDDDMITLQLRITLLEKSDFGFYTCEASNIMGKSQVTMDLLELESTTSKPEAFRTKSQLSVTPFVPFLGHSRTDSNLETILDTGGFSEEKDIPYNPKGPTIYRNEILILQETGSSQEANTVNRVITATKNGGTKLQTSNTGLLCIMFVMVNKVNFLSWDFL</sequence>
<evidence type="ECO:0000259" key="6">
    <source>
        <dbReference type="PROSITE" id="PS50835"/>
    </source>
</evidence>
<dbReference type="Gene3D" id="2.60.40.10">
    <property type="entry name" value="Immunoglobulins"/>
    <property type="match status" value="3"/>
</dbReference>
<keyword evidence="4" id="KW-0393">Immunoglobulin domain</keyword>
<dbReference type="PANTHER" id="PTHR12231">
    <property type="entry name" value="CTX-RELATED TYPE I TRANSMEMBRANE PROTEIN"/>
    <property type="match status" value="1"/>
</dbReference>
<name>A0AAE0T703_9BIVA</name>
<keyword evidence="8" id="KW-1185">Reference proteome</keyword>
<comment type="caution">
    <text evidence="7">The sequence shown here is derived from an EMBL/GenBank/DDBJ whole genome shotgun (WGS) entry which is preliminary data.</text>
</comment>
<dbReference type="EMBL" id="JAEAOA010000121">
    <property type="protein sequence ID" value="KAK3604504.1"/>
    <property type="molecule type" value="Genomic_DNA"/>
</dbReference>